<dbReference type="PANTHER" id="PTHR34605:SF3">
    <property type="entry name" value="P CELL-TYPE AGGLUTINATION PROTEIN MAP4-LIKE-RELATED"/>
    <property type="match status" value="1"/>
</dbReference>
<comment type="caution">
    <text evidence="4">The sequence shown here is derived from an EMBL/GenBank/DDBJ whole genome shotgun (WGS) entry which is preliminary data.</text>
</comment>
<dbReference type="SUPFAM" id="SSF47823">
    <property type="entry name" value="lambda integrase-like, N-terminal domain"/>
    <property type="match status" value="1"/>
</dbReference>
<dbReference type="Gene3D" id="1.10.443.10">
    <property type="entry name" value="Intergrase catalytic core"/>
    <property type="match status" value="1"/>
</dbReference>
<dbReference type="EMBL" id="JARJCN010000161">
    <property type="protein sequence ID" value="KAJ7066826.1"/>
    <property type="molecule type" value="Genomic_DNA"/>
</dbReference>
<proteinExistence type="predicted"/>
<evidence type="ECO:0000313" key="4">
    <source>
        <dbReference type="EMBL" id="KAJ7066826.1"/>
    </source>
</evidence>
<dbReference type="Proteomes" id="UP001222325">
    <property type="component" value="Unassembled WGS sequence"/>
</dbReference>
<name>A0AAD6TKP6_9AGAR</name>
<dbReference type="PANTHER" id="PTHR34605">
    <property type="entry name" value="PHAGE_INTEGRASE DOMAIN-CONTAINING PROTEIN"/>
    <property type="match status" value="1"/>
</dbReference>
<dbReference type="GO" id="GO:0006310">
    <property type="term" value="P:DNA recombination"/>
    <property type="evidence" value="ECO:0007669"/>
    <property type="project" value="UniProtKB-KW"/>
</dbReference>
<dbReference type="GO" id="GO:0015074">
    <property type="term" value="P:DNA integration"/>
    <property type="evidence" value="ECO:0007669"/>
    <property type="project" value="InterPro"/>
</dbReference>
<keyword evidence="5" id="KW-1185">Reference proteome</keyword>
<dbReference type="AlphaFoldDB" id="A0AAD6TKP6"/>
<dbReference type="Gene3D" id="1.10.150.130">
    <property type="match status" value="1"/>
</dbReference>
<dbReference type="InterPro" id="IPR013762">
    <property type="entry name" value="Integrase-like_cat_sf"/>
</dbReference>
<dbReference type="SUPFAM" id="SSF56349">
    <property type="entry name" value="DNA breaking-rejoining enzymes"/>
    <property type="match status" value="1"/>
</dbReference>
<evidence type="ECO:0000256" key="1">
    <source>
        <dbReference type="ARBA" id="ARBA00023125"/>
    </source>
</evidence>
<dbReference type="InterPro" id="IPR011010">
    <property type="entry name" value="DNA_brk_join_enz"/>
</dbReference>
<evidence type="ECO:0000256" key="2">
    <source>
        <dbReference type="ARBA" id="ARBA00023172"/>
    </source>
</evidence>
<reference evidence="4" key="1">
    <citation type="submission" date="2023-03" db="EMBL/GenBank/DDBJ databases">
        <title>Massive genome expansion in bonnet fungi (Mycena s.s.) driven by repeated elements and novel gene families across ecological guilds.</title>
        <authorList>
            <consortium name="Lawrence Berkeley National Laboratory"/>
            <person name="Harder C.B."/>
            <person name="Miyauchi S."/>
            <person name="Viragh M."/>
            <person name="Kuo A."/>
            <person name="Thoen E."/>
            <person name="Andreopoulos B."/>
            <person name="Lu D."/>
            <person name="Skrede I."/>
            <person name="Drula E."/>
            <person name="Henrissat B."/>
            <person name="Morin E."/>
            <person name="Kohler A."/>
            <person name="Barry K."/>
            <person name="LaButti K."/>
            <person name="Morin E."/>
            <person name="Salamov A."/>
            <person name="Lipzen A."/>
            <person name="Mereny Z."/>
            <person name="Hegedus B."/>
            <person name="Baldrian P."/>
            <person name="Stursova M."/>
            <person name="Weitz H."/>
            <person name="Taylor A."/>
            <person name="Grigoriev I.V."/>
            <person name="Nagy L.G."/>
            <person name="Martin F."/>
            <person name="Kauserud H."/>
        </authorList>
    </citation>
    <scope>NUCLEOTIDE SEQUENCE</scope>
    <source>
        <strain evidence="4">CBHHK173m</strain>
    </source>
</reference>
<dbReference type="GO" id="GO:0003677">
    <property type="term" value="F:DNA binding"/>
    <property type="evidence" value="ECO:0007669"/>
    <property type="project" value="UniProtKB-KW"/>
</dbReference>
<evidence type="ECO:0000256" key="3">
    <source>
        <dbReference type="SAM" id="MobiDB-lite"/>
    </source>
</evidence>
<dbReference type="InterPro" id="IPR052925">
    <property type="entry name" value="Phage_Integrase-like_Recomb"/>
</dbReference>
<dbReference type="InterPro" id="IPR010998">
    <property type="entry name" value="Integrase_recombinase_N"/>
</dbReference>
<feature type="region of interest" description="Disordered" evidence="3">
    <location>
        <begin position="1"/>
        <end position="40"/>
    </location>
</feature>
<keyword evidence="1" id="KW-0238">DNA-binding</keyword>
<gene>
    <name evidence="4" type="ORF">B0H15DRAFT_794267</name>
</gene>
<organism evidence="4 5">
    <name type="scientific">Mycena belliarum</name>
    <dbReference type="NCBI Taxonomy" id="1033014"/>
    <lineage>
        <taxon>Eukaryota</taxon>
        <taxon>Fungi</taxon>
        <taxon>Dikarya</taxon>
        <taxon>Basidiomycota</taxon>
        <taxon>Agaricomycotina</taxon>
        <taxon>Agaricomycetes</taxon>
        <taxon>Agaricomycetidae</taxon>
        <taxon>Agaricales</taxon>
        <taxon>Marasmiineae</taxon>
        <taxon>Mycenaceae</taxon>
        <taxon>Mycena</taxon>
    </lineage>
</organism>
<accession>A0AAD6TKP6</accession>
<sequence>MSSSNATPQARELARAAARRTNSQIQPTGTVGHELRANGSTPTATALLGRYRKPRKPRAGCEYSPSEYRPIVLAHERLQKWETPCTGPYREMQTSIAGPLHYQKFLEVMLLGLDESTRSNYGAGLLRFTQFCDTLSIREEARMPASAHLLAIFASDAAGYNSDSTVNNWLAGLKVWHDINGARWNGDSPQMKRVKAGIKKLVPTTARRAKRPPVTIEHMYALYATLDLTNCKDAAVWAVACISFWGCCRLGELIPSNKSVFHPSHHPTRGAEVHYETEHDGKSISTGFHIPWTKVTKEEGADICVSEPEPALSTQYAMRQHLHANRNVPAYASLFAYEKENGGHHNITKTEYLARINGIWGARGLLTVNGHSARIGGATELLLRGVPPDVVAQQGRWSSHSFLLYWRKIQTILPLFINQSFGANRISQASKGMLGFIRKYGLQHVANN</sequence>
<protein>
    <submittedName>
        <fullName evidence="4">Uncharacterized protein</fullName>
    </submittedName>
</protein>
<evidence type="ECO:0000313" key="5">
    <source>
        <dbReference type="Proteomes" id="UP001222325"/>
    </source>
</evidence>
<keyword evidence="2" id="KW-0233">DNA recombination</keyword>